<evidence type="ECO:0000259" key="1">
    <source>
        <dbReference type="PROSITE" id="PS50844"/>
    </source>
</evidence>
<protein>
    <submittedName>
        <fullName evidence="2">N-acetylneuraminate synthase (EC)</fullName>
        <ecNumber evidence="2">2.5.1.56</ecNumber>
    </submittedName>
</protein>
<organism evidence="2">
    <name type="scientific">uncultured Sulfurovum sp</name>
    <dbReference type="NCBI Taxonomy" id="269237"/>
    <lineage>
        <taxon>Bacteria</taxon>
        <taxon>Pseudomonadati</taxon>
        <taxon>Campylobacterota</taxon>
        <taxon>Epsilonproteobacteria</taxon>
        <taxon>Campylobacterales</taxon>
        <taxon>Sulfurovaceae</taxon>
        <taxon>Sulfurovum</taxon>
        <taxon>environmental samples</taxon>
    </lineage>
</organism>
<dbReference type="InterPro" id="IPR013974">
    <property type="entry name" value="SAF"/>
</dbReference>
<accession>A0A6S6TAK0</accession>
<name>A0A6S6TAK0_9BACT</name>
<dbReference type="InterPro" id="IPR013785">
    <property type="entry name" value="Aldolase_TIM"/>
</dbReference>
<dbReference type="EC" id="2.5.1.56" evidence="2"/>
<dbReference type="PROSITE" id="PS50844">
    <property type="entry name" value="AFP_LIKE"/>
    <property type="match status" value="1"/>
</dbReference>
<dbReference type="InterPro" id="IPR036732">
    <property type="entry name" value="AFP_Neu5c_C_sf"/>
</dbReference>
<dbReference type="SUPFAM" id="SSF53448">
    <property type="entry name" value="Nucleotide-diphospho-sugar transferases"/>
    <property type="match status" value="1"/>
</dbReference>
<dbReference type="InterPro" id="IPR029044">
    <property type="entry name" value="Nucleotide-diphossugar_trans"/>
</dbReference>
<keyword evidence="2" id="KW-0808">Transferase</keyword>
<dbReference type="PANTHER" id="PTHR42966:SF1">
    <property type="entry name" value="SIALIC ACID SYNTHASE"/>
    <property type="match status" value="1"/>
</dbReference>
<sequence length="566" mass="65585">MKIGIVILARNSSSRLPGKILKPIMGKPIIEYIIERLLCVLDRQNIIVATSTQTDDDLLEYYCTQHNIDCYRGDLNNVSLRFLNASKKKKFDYTIRINGDNLFVDIPTLKEMISLIDNNYEFITNVKNRTFPKGMSIEIIKTDIYEKLYTQFKTSAEFEHVTKFIYDNENKINFFLFENKICPEASKLQMAIDTEYDYRLASKIIKSFKQEHIEYNLKDIFKKFQFHKKTMSFVGKYGPLLIAEIGGNHEGDFEYAKKLTKLAIESDADYIKFQVYSGDTLVNPLLSPNRNKHFKKFELSKEQYIELAEMVEKSGKKFMASIWEASMFDWLDQYMPVYKVGSGDLQALPLLKKMAEKNKPIILSTGLATEEEVLETIEFIQGVNTLYKDKNYLSILQCTSMYPIPFSASNLSVIMRLKSLTDLTIGYSDHTEGYQALFYSVAMGAEVLEFHFTDSRDNKKFRDHKVSLTKDEVKLLIQNIKDINELSGDLIKKPTTIEKLNGHISSFRRGIFLNKDIPQGHIISEEDLIILRPHEGISSKYFYKLIGKQAKVNLTKYNKLEWSDFQ</sequence>
<dbReference type="InterPro" id="IPR051690">
    <property type="entry name" value="PseI-like"/>
</dbReference>
<dbReference type="SUPFAM" id="SSF51269">
    <property type="entry name" value="AFP III-like domain"/>
    <property type="match status" value="1"/>
</dbReference>
<dbReference type="SMART" id="SM00858">
    <property type="entry name" value="SAF"/>
    <property type="match status" value="1"/>
</dbReference>
<dbReference type="InterPro" id="IPR013132">
    <property type="entry name" value="PseI/NeuA/B-like_N"/>
</dbReference>
<proteinExistence type="predicted"/>
<dbReference type="GO" id="GO:0050462">
    <property type="term" value="F:N-acetylneuraminate synthase activity"/>
    <property type="evidence" value="ECO:0007669"/>
    <property type="project" value="UniProtKB-EC"/>
</dbReference>
<dbReference type="GO" id="GO:0047444">
    <property type="term" value="F:N-acylneuraminate-9-phosphate synthase activity"/>
    <property type="evidence" value="ECO:0007669"/>
    <property type="project" value="TreeGrafter"/>
</dbReference>
<feature type="domain" description="AFP-like" evidence="1">
    <location>
        <begin position="510"/>
        <end position="566"/>
    </location>
</feature>
<dbReference type="Pfam" id="PF02348">
    <property type="entry name" value="CTP_transf_3"/>
    <property type="match status" value="1"/>
</dbReference>
<dbReference type="InterPro" id="IPR057736">
    <property type="entry name" value="SAF_PseI/NeuA/NeuB"/>
</dbReference>
<dbReference type="Pfam" id="PF03102">
    <property type="entry name" value="NeuB"/>
    <property type="match status" value="1"/>
</dbReference>
<dbReference type="PANTHER" id="PTHR42966">
    <property type="entry name" value="N-ACETYLNEURAMINATE SYNTHASE"/>
    <property type="match status" value="1"/>
</dbReference>
<dbReference type="InterPro" id="IPR006190">
    <property type="entry name" value="SAF_AFP_Neu5Ac"/>
</dbReference>
<dbReference type="CDD" id="cd11615">
    <property type="entry name" value="SAF_NeuB_like"/>
    <property type="match status" value="1"/>
</dbReference>
<dbReference type="AlphaFoldDB" id="A0A6S6TAK0"/>
<dbReference type="Gene3D" id="3.90.1210.10">
    <property type="entry name" value="Antifreeze-like/N-acetylneuraminic acid synthase C-terminal domain"/>
    <property type="match status" value="1"/>
</dbReference>
<dbReference type="Pfam" id="PF08666">
    <property type="entry name" value="SAF"/>
    <property type="match status" value="1"/>
</dbReference>
<dbReference type="Gene3D" id="3.90.550.10">
    <property type="entry name" value="Spore Coat Polysaccharide Biosynthesis Protein SpsA, Chain A"/>
    <property type="match status" value="1"/>
</dbReference>
<dbReference type="SUPFAM" id="SSF51569">
    <property type="entry name" value="Aldolase"/>
    <property type="match status" value="1"/>
</dbReference>
<dbReference type="GO" id="GO:0016051">
    <property type="term" value="P:carbohydrate biosynthetic process"/>
    <property type="evidence" value="ECO:0007669"/>
    <property type="project" value="InterPro"/>
</dbReference>
<gene>
    <name evidence="2" type="ORF">HELGO_WM4215</name>
</gene>
<reference evidence="2" key="1">
    <citation type="submission" date="2020-01" db="EMBL/GenBank/DDBJ databases">
        <authorList>
            <person name="Meier V. D."/>
            <person name="Meier V D."/>
        </authorList>
    </citation>
    <scope>NUCLEOTIDE SEQUENCE</scope>
    <source>
        <strain evidence="2">HLG_WM_MAG_05</strain>
    </source>
</reference>
<dbReference type="InterPro" id="IPR003329">
    <property type="entry name" value="Cytidylyl_trans"/>
</dbReference>
<dbReference type="Gene3D" id="3.20.20.70">
    <property type="entry name" value="Aldolase class I"/>
    <property type="match status" value="1"/>
</dbReference>
<evidence type="ECO:0000313" key="2">
    <source>
        <dbReference type="EMBL" id="CAA6813618.1"/>
    </source>
</evidence>
<dbReference type="EMBL" id="CACVAU010000042">
    <property type="protein sequence ID" value="CAA6813618.1"/>
    <property type="molecule type" value="Genomic_DNA"/>
</dbReference>